<dbReference type="UniPathway" id="UPA00378"/>
<dbReference type="PANTHER" id="PTHR48438">
    <property type="entry name" value="ALPHA-(1,3)-FUCOSYLTRANSFERASE C-RELATED"/>
    <property type="match status" value="1"/>
</dbReference>
<dbReference type="GO" id="GO:0032580">
    <property type="term" value="C:Golgi cisterna membrane"/>
    <property type="evidence" value="ECO:0007669"/>
    <property type="project" value="UniProtKB-SubCell"/>
</dbReference>
<name>A0A210PNH7_MIZYE</name>
<keyword evidence="4 12" id="KW-0328">Glycosyltransferase</keyword>
<evidence type="ECO:0000259" key="13">
    <source>
        <dbReference type="Pfam" id="PF00852"/>
    </source>
</evidence>
<proteinExistence type="inferred from homology"/>
<evidence type="ECO:0000256" key="5">
    <source>
        <dbReference type="ARBA" id="ARBA00022679"/>
    </source>
</evidence>
<keyword evidence="6 12" id="KW-0812">Transmembrane</keyword>
<dbReference type="Pfam" id="PF17039">
    <property type="entry name" value="Glyco_tran_10_N"/>
    <property type="match status" value="1"/>
</dbReference>
<evidence type="ECO:0000256" key="2">
    <source>
        <dbReference type="ARBA" id="ARBA00004922"/>
    </source>
</evidence>
<feature type="domain" description="Fucosyltransferase C-terminal" evidence="13">
    <location>
        <begin position="205"/>
        <end position="399"/>
    </location>
</feature>
<evidence type="ECO:0000256" key="10">
    <source>
        <dbReference type="ARBA" id="ARBA00023136"/>
    </source>
</evidence>
<dbReference type="STRING" id="6573.A0A210PNH7"/>
<evidence type="ECO:0000256" key="1">
    <source>
        <dbReference type="ARBA" id="ARBA00004323"/>
    </source>
</evidence>
<keyword evidence="10 12" id="KW-0472">Membrane</keyword>
<evidence type="ECO:0000256" key="3">
    <source>
        <dbReference type="ARBA" id="ARBA00008919"/>
    </source>
</evidence>
<dbReference type="AlphaFoldDB" id="A0A210PNH7"/>
<keyword evidence="5 12" id="KW-0808">Transferase</keyword>
<keyword evidence="7" id="KW-0735">Signal-anchor</keyword>
<keyword evidence="11" id="KW-0325">Glycoprotein</keyword>
<comment type="subcellular location">
    <subcellularLocation>
        <location evidence="1">Golgi apparatus membrane</location>
        <topology evidence="1">Single-pass type II membrane protein</topology>
    </subcellularLocation>
    <subcellularLocation>
        <location evidence="12">Golgi apparatus</location>
        <location evidence="12">Golgi stack membrane</location>
        <topology evidence="12">Single-pass type II membrane protein</topology>
    </subcellularLocation>
</comment>
<dbReference type="GO" id="GO:0000139">
    <property type="term" value="C:Golgi membrane"/>
    <property type="evidence" value="ECO:0007669"/>
    <property type="project" value="UniProtKB-SubCell"/>
</dbReference>
<dbReference type="EMBL" id="NEDP02005574">
    <property type="protein sequence ID" value="OWF38041.1"/>
    <property type="molecule type" value="Genomic_DNA"/>
</dbReference>
<comment type="caution">
    <text evidence="15">The sequence shown here is derived from an EMBL/GenBank/DDBJ whole genome shotgun (WGS) entry which is preliminary data.</text>
</comment>
<evidence type="ECO:0000259" key="14">
    <source>
        <dbReference type="Pfam" id="PF17039"/>
    </source>
</evidence>
<evidence type="ECO:0000256" key="9">
    <source>
        <dbReference type="ARBA" id="ARBA00023034"/>
    </source>
</evidence>
<feature type="domain" description="Fucosyltransferase N-terminal" evidence="14">
    <location>
        <begin position="94"/>
        <end position="184"/>
    </location>
</feature>
<accession>A0A210PNH7</accession>
<protein>
    <recommendedName>
        <fullName evidence="12">Fucosyltransferase</fullName>
        <ecNumber evidence="12">2.4.1.-</ecNumber>
    </recommendedName>
</protein>
<dbReference type="EC" id="2.4.1.-" evidence="12"/>
<dbReference type="PANTHER" id="PTHR48438:SF1">
    <property type="entry name" value="ALPHA-(1,3)-FUCOSYLTRANSFERASE C-RELATED"/>
    <property type="match status" value="1"/>
</dbReference>
<dbReference type="Pfam" id="PF00852">
    <property type="entry name" value="Glyco_transf_10"/>
    <property type="match status" value="1"/>
</dbReference>
<evidence type="ECO:0000256" key="8">
    <source>
        <dbReference type="ARBA" id="ARBA00022989"/>
    </source>
</evidence>
<dbReference type="InterPro" id="IPR055270">
    <property type="entry name" value="Glyco_tran_10_C"/>
</dbReference>
<keyword evidence="8 12" id="KW-1133">Transmembrane helix</keyword>
<comment type="similarity">
    <text evidence="3 12">Belongs to the glycosyltransferase 10 family.</text>
</comment>
<gene>
    <name evidence="15" type="ORF">KP79_PYT12795</name>
</gene>
<dbReference type="InterPro" id="IPR001503">
    <property type="entry name" value="Glyco_trans_10"/>
</dbReference>
<evidence type="ECO:0000256" key="12">
    <source>
        <dbReference type="RuleBase" id="RU003832"/>
    </source>
</evidence>
<sequence>MKLEAKWFCRLTAICVLSNMIGISLYYSQYFINTLIHVAPVKEFSNEYPSHSTDATNWTITLRNMTNTTGKQIKNIYFYNPQFYHVFNDWISGTWGTSKKFEGCPVSECIVTKGKIPIEKIDAIMFKPRDMSYCPPIKPLGQVWIFVEFETPNYYFRTKCFYDLKNKVNWTMTYRRDADFPVAHGYFRRGNKRKYSQKDLDDIFAKKNKTAVVFISHCPTVGKRLQFIKLLQSYGIQVDVFGLCGTKTLKDCGNEDRYKASFNVSGELKPDCFGTVLSQYKFFLSLENSLCMDYTTEKSLHRIMQHPIIPVIRDGSNASIFHPPHSYIHTSNYGSVKELAQHMKMLSANKTAYLDYFQWKQHYHTEDMYKEWNSAFCRICERLHYPEKYRRVYRDIAAWHISPGGKHVCHGPMDLR</sequence>
<dbReference type="OrthoDB" id="6085082at2759"/>
<dbReference type="Proteomes" id="UP000242188">
    <property type="component" value="Unassembled WGS sequence"/>
</dbReference>
<evidence type="ECO:0000256" key="7">
    <source>
        <dbReference type="ARBA" id="ARBA00022968"/>
    </source>
</evidence>
<evidence type="ECO:0000256" key="11">
    <source>
        <dbReference type="ARBA" id="ARBA00023180"/>
    </source>
</evidence>
<dbReference type="InterPro" id="IPR038577">
    <property type="entry name" value="GT10-like_C_sf"/>
</dbReference>
<reference evidence="15 16" key="1">
    <citation type="journal article" date="2017" name="Nat. Ecol. Evol.">
        <title>Scallop genome provides insights into evolution of bilaterian karyotype and development.</title>
        <authorList>
            <person name="Wang S."/>
            <person name="Zhang J."/>
            <person name="Jiao W."/>
            <person name="Li J."/>
            <person name="Xun X."/>
            <person name="Sun Y."/>
            <person name="Guo X."/>
            <person name="Huan P."/>
            <person name="Dong B."/>
            <person name="Zhang L."/>
            <person name="Hu X."/>
            <person name="Sun X."/>
            <person name="Wang J."/>
            <person name="Zhao C."/>
            <person name="Wang Y."/>
            <person name="Wang D."/>
            <person name="Huang X."/>
            <person name="Wang R."/>
            <person name="Lv J."/>
            <person name="Li Y."/>
            <person name="Zhang Z."/>
            <person name="Liu B."/>
            <person name="Lu W."/>
            <person name="Hui Y."/>
            <person name="Liang J."/>
            <person name="Zhou Z."/>
            <person name="Hou R."/>
            <person name="Li X."/>
            <person name="Liu Y."/>
            <person name="Li H."/>
            <person name="Ning X."/>
            <person name="Lin Y."/>
            <person name="Zhao L."/>
            <person name="Xing Q."/>
            <person name="Dou J."/>
            <person name="Li Y."/>
            <person name="Mao J."/>
            <person name="Guo H."/>
            <person name="Dou H."/>
            <person name="Li T."/>
            <person name="Mu C."/>
            <person name="Jiang W."/>
            <person name="Fu Q."/>
            <person name="Fu X."/>
            <person name="Miao Y."/>
            <person name="Liu J."/>
            <person name="Yu Q."/>
            <person name="Li R."/>
            <person name="Liao H."/>
            <person name="Li X."/>
            <person name="Kong Y."/>
            <person name="Jiang Z."/>
            <person name="Chourrout D."/>
            <person name="Li R."/>
            <person name="Bao Z."/>
        </authorList>
    </citation>
    <scope>NUCLEOTIDE SEQUENCE [LARGE SCALE GENOMIC DNA]</scope>
    <source>
        <strain evidence="15 16">PY_sf001</strain>
    </source>
</reference>
<keyword evidence="16" id="KW-1185">Reference proteome</keyword>
<dbReference type="FunFam" id="3.40.50.11660:FF:000002">
    <property type="entry name" value="Alpha-(1,3)-fucosyltransferase"/>
    <property type="match status" value="1"/>
</dbReference>
<dbReference type="InterPro" id="IPR031481">
    <property type="entry name" value="Glyco_tran_10_N"/>
</dbReference>
<dbReference type="GO" id="GO:0008417">
    <property type="term" value="F:fucosyltransferase activity"/>
    <property type="evidence" value="ECO:0007669"/>
    <property type="project" value="InterPro"/>
</dbReference>
<organism evidence="15 16">
    <name type="scientific">Mizuhopecten yessoensis</name>
    <name type="common">Japanese scallop</name>
    <name type="synonym">Patinopecten yessoensis</name>
    <dbReference type="NCBI Taxonomy" id="6573"/>
    <lineage>
        <taxon>Eukaryota</taxon>
        <taxon>Metazoa</taxon>
        <taxon>Spiralia</taxon>
        <taxon>Lophotrochozoa</taxon>
        <taxon>Mollusca</taxon>
        <taxon>Bivalvia</taxon>
        <taxon>Autobranchia</taxon>
        <taxon>Pteriomorphia</taxon>
        <taxon>Pectinida</taxon>
        <taxon>Pectinoidea</taxon>
        <taxon>Pectinidae</taxon>
        <taxon>Mizuhopecten</taxon>
    </lineage>
</organism>
<evidence type="ECO:0000256" key="6">
    <source>
        <dbReference type="ARBA" id="ARBA00022692"/>
    </source>
</evidence>
<dbReference type="Gene3D" id="3.40.50.11660">
    <property type="entry name" value="Glycosyl transferase family 10, C-terminal domain"/>
    <property type="match status" value="1"/>
</dbReference>
<comment type="pathway">
    <text evidence="2">Protein modification; protein glycosylation.</text>
</comment>
<feature type="transmembrane region" description="Helical" evidence="12">
    <location>
        <begin position="7"/>
        <end position="27"/>
    </location>
</feature>
<evidence type="ECO:0000313" key="15">
    <source>
        <dbReference type="EMBL" id="OWF38041.1"/>
    </source>
</evidence>
<evidence type="ECO:0000313" key="16">
    <source>
        <dbReference type="Proteomes" id="UP000242188"/>
    </source>
</evidence>
<keyword evidence="9 12" id="KW-0333">Golgi apparatus</keyword>
<evidence type="ECO:0000256" key="4">
    <source>
        <dbReference type="ARBA" id="ARBA00022676"/>
    </source>
</evidence>
<dbReference type="SUPFAM" id="SSF53756">
    <property type="entry name" value="UDP-Glycosyltransferase/glycogen phosphorylase"/>
    <property type="match status" value="1"/>
</dbReference>